<dbReference type="AlphaFoldDB" id="I7CII6"/>
<proteinExistence type="predicted"/>
<organism evidence="1 2">
    <name type="scientific">Mycoplasma haematolamae (strain Purdue)</name>
    <dbReference type="NCBI Taxonomy" id="1212765"/>
    <lineage>
        <taxon>Bacteria</taxon>
        <taxon>Bacillati</taxon>
        <taxon>Mycoplasmatota</taxon>
        <taxon>Mollicutes</taxon>
        <taxon>Mycoplasmataceae</taxon>
        <taxon>Mycoplasma</taxon>
    </lineage>
</organism>
<evidence type="ECO:0000313" key="2">
    <source>
        <dbReference type="Proteomes" id="UP000006502"/>
    </source>
</evidence>
<dbReference type="EMBL" id="CP003731">
    <property type="protein sequence ID" value="AFO51674.1"/>
    <property type="molecule type" value="Genomic_DNA"/>
</dbReference>
<gene>
    <name evidence="1" type="ordered locus">MHLP_00470</name>
</gene>
<dbReference type="KEGG" id="mhl:MHLP_00470"/>
<reference evidence="1 2" key="1">
    <citation type="journal article" date="2012" name="J. Bacteriol.">
        <title>Genome Sequence of "Candidatus Mycoplasma haemolamae" Strain Purdue, a Red Blood Cell Pathogen of Alpacas (Vicugna pacos) and Llamas (Lama glama).</title>
        <authorList>
            <person name="Guimaraes A.M."/>
            <person name="Toth B."/>
            <person name="Santos A.P."/>
            <person name="do Nascimento N.C."/>
            <person name="Kritchevsky J.E."/>
            <person name="Messick J.B."/>
        </authorList>
    </citation>
    <scope>NUCLEOTIDE SEQUENCE [LARGE SCALE GENOMIC DNA]</scope>
    <source>
        <strain evidence="1 2">Purdue</strain>
    </source>
</reference>
<protein>
    <submittedName>
        <fullName evidence="1">Uncharacterized protein</fullName>
    </submittedName>
</protein>
<accession>I7CII6</accession>
<reference evidence="2" key="2">
    <citation type="submission" date="2012-07" db="EMBL/GenBank/DDBJ databases">
        <title>Complete genome sequence of 'Candidatus Mycoplasma haemolamae'.</title>
        <authorList>
            <person name="Guimaraes A.M.S."/>
            <person name="Toth B."/>
            <person name="Santos A.P."/>
            <person name="Nascimento N.C."/>
            <person name="Sojka J.E."/>
            <person name="Messick J.B."/>
        </authorList>
    </citation>
    <scope>NUCLEOTIDE SEQUENCE [LARGE SCALE GENOMIC DNA]</scope>
    <source>
        <strain evidence="2">Purdue</strain>
    </source>
</reference>
<evidence type="ECO:0000313" key="1">
    <source>
        <dbReference type="EMBL" id="AFO51674.1"/>
    </source>
</evidence>
<dbReference type="PATRIC" id="fig|1212765.3.peg.117"/>
<dbReference type="STRING" id="1212765.MHLP_00470"/>
<sequence>MNWTKNIAYAVAFLSGTGTVAKVTYDYSVPSGGKLVKAKKDHASGQEVGVWLPDSLAKEIPEKSKLQMVLGIHKSGEKGECINVSYQGDASSRGGVILQGTLANHSDLRNMTICNGQEIWTVTVKEKEENKKIRCPYGYGLTTDSRDGRKLLKCRTDRRNTENEELNLEGIKCKKELYKNLFVCTADSKVLSTEYTALPGASNRQDPAIELKTN</sequence>
<dbReference type="HOGENOM" id="CLU_1249472_0_0_14"/>
<keyword evidence="2" id="KW-1185">Reference proteome</keyword>
<dbReference type="Proteomes" id="UP000006502">
    <property type="component" value="Chromosome"/>
</dbReference>
<name>I7CII6_MYCHA</name>